<dbReference type="SMART" id="SM00342">
    <property type="entry name" value="HTH_ARAC"/>
    <property type="match status" value="1"/>
</dbReference>
<dbReference type="RefSeq" id="WP_334673126.1">
    <property type="nucleotide sequence ID" value="NZ_JAYKVE010000001.1"/>
</dbReference>
<evidence type="ECO:0000256" key="3">
    <source>
        <dbReference type="ARBA" id="ARBA00023163"/>
    </source>
</evidence>
<dbReference type="PANTHER" id="PTHR43280">
    <property type="entry name" value="ARAC-FAMILY TRANSCRIPTIONAL REGULATOR"/>
    <property type="match status" value="1"/>
</dbReference>
<name>Q9ALL2_ECOLX</name>
<organism evidence="5">
    <name type="scientific">Escherichia coli</name>
    <dbReference type="NCBI Taxonomy" id="562"/>
    <lineage>
        <taxon>Bacteria</taxon>
        <taxon>Pseudomonadati</taxon>
        <taxon>Pseudomonadota</taxon>
        <taxon>Gammaproteobacteria</taxon>
        <taxon>Enterobacterales</taxon>
        <taxon>Enterobacteriaceae</taxon>
        <taxon>Escherichia</taxon>
    </lineage>
</organism>
<dbReference type="GO" id="GO:0003700">
    <property type="term" value="F:DNA-binding transcription factor activity"/>
    <property type="evidence" value="ECO:0007669"/>
    <property type="project" value="InterPro"/>
</dbReference>
<accession>Q9ALL2</accession>
<dbReference type="InterPro" id="IPR018062">
    <property type="entry name" value="HTH_AraC-typ_CS"/>
</dbReference>
<protein>
    <submittedName>
        <fullName evidence="5">CS12 fimbria upstream putative regulatory protein</fullName>
    </submittedName>
</protein>
<dbReference type="SUPFAM" id="SSF46689">
    <property type="entry name" value="Homeodomain-like"/>
    <property type="match status" value="1"/>
</dbReference>
<keyword evidence="3" id="KW-0804">Transcription</keyword>
<dbReference type="InterPro" id="IPR020449">
    <property type="entry name" value="Tscrpt_reg_AraC-type_HTH"/>
</dbReference>
<proteinExistence type="predicted"/>
<feature type="domain" description="HTH araC/xylS-type" evidence="4">
    <location>
        <begin position="158"/>
        <end position="255"/>
    </location>
</feature>
<evidence type="ECO:0000259" key="4">
    <source>
        <dbReference type="PROSITE" id="PS01124"/>
    </source>
</evidence>
<dbReference type="PROSITE" id="PS01124">
    <property type="entry name" value="HTH_ARAC_FAMILY_2"/>
    <property type="match status" value="1"/>
</dbReference>
<dbReference type="PANTHER" id="PTHR43280:SF33">
    <property type="entry name" value="HTH-TYPE TRANSCRIPTIONAL REGULATOR APPY-RELATED"/>
    <property type="match status" value="1"/>
</dbReference>
<keyword evidence="1" id="KW-0805">Transcription regulation</keyword>
<keyword evidence="2" id="KW-0238">DNA-binding</keyword>
<dbReference type="EMBL" id="AY009096">
    <property type="protein sequence ID" value="AAK09065.1"/>
    <property type="molecule type" value="Genomic_DNA"/>
</dbReference>
<dbReference type="InterPro" id="IPR009057">
    <property type="entry name" value="Homeodomain-like_sf"/>
</dbReference>
<sequence length="258" mass="29617">MSMIKVRTNRLTVFYTGEHDVIVTNLSDNTQIQCKKNSIVIVGRNVRVSFITEHFYNDILKNAVFLDYYQIIALKKILSLVYNFNDLDLFKLESESHRIKKIITITINDKIKNAFYELSSADNNHDKILSFVFFCKTSGISDTIFPLILLSAATTFCNKVIDLIESNISQKWTLRLLSEKFNASEIAIRKKLESEGVVFRDLILEIRMKRAITLLVEGNLSISQISAGIGYGNISYFISHFKRFFGVTPKQLHLLLTK</sequence>
<evidence type="ECO:0000256" key="2">
    <source>
        <dbReference type="ARBA" id="ARBA00023125"/>
    </source>
</evidence>
<dbReference type="Gene3D" id="1.10.10.60">
    <property type="entry name" value="Homeodomain-like"/>
    <property type="match status" value="1"/>
</dbReference>
<dbReference type="PROSITE" id="PS00041">
    <property type="entry name" value="HTH_ARAC_FAMILY_1"/>
    <property type="match status" value="1"/>
</dbReference>
<evidence type="ECO:0000256" key="1">
    <source>
        <dbReference type="ARBA" id="ARBA00023015"/>
    </source>
</evidence>
<reference evidence="5" key="1">
    <citation type="submission" date="2000-10" db="EMBL/GenBank/DDBJ databases">
        <title>The organization of the enterotoxigenic Escherichia coli CS12 gene cluster is identical to that of the 987P gene cluster.</title>
        <authorList>
            <person name="Steinsland H."/>
            <person name="Gaastra W."/>
            <person name="Valvatne H."/>
            <person name="Sommerfelt H."/>
        </authorList>
    </citation>
    <scope>NUCLEOTIDE SEQUENCE</scope>
    <source>
        <strain evidence="5">350C1</strain>
    </source>
</reference>
<dbReference type="InterPro" id="IPR018060">
    <property type="entry name" value="HTH_AraC"/>
</dbReference>
<evidence type="ECO:0000313" key="5">
    <source>
        <dbReference type="EMBL" id="AAK09065.1"/>
    </source>
</evidence>
<dbReference type="PRINTS" id="PR00032">
    <property type="entry name" value="HTHARAC"/>
</dbReference>
<dbReference type="Pfam" id="PF12833">
    <property type="entry name" value="HTH_18"/>
    <property type="match status" value="1"/>
</dbReference>
<dbReference type="GO" id="GO:0043565">
    <property type="term" value="F:sequence-specific DNA binding"/>
    <property type="evidence" value="ECO:0007669"/>
    <property type="project" value="InterPro"/>
</dbReference>
<dbReference type="AlphaFoldDB" id="Q9ALL2"/>
<gene>
    <name evidence="5" type="primary">yahR</name>
</gene>